<dbReference type="AlphaFoldDB" id="A0A2J8AGY1"/>
<organism evidence="2 3">
    <name type="scientific">Tetrabaena socialis</name>
    <dbReference type="NCBI Taxonomy" id="47790"/>
    <lineage>
        <taxon>Eukaryota</taxon>
        <taxon>Viridiplantae</taxon>
        <taxon>Chlorophyta</taxon>
        <taxon>core chlorophytes</taxon>
        <taxon>Chlorophyceae</taxon>
        <taxon>CS clade</taxon>
        <taxon>Chlamydomonadales</taxon>
        <taxon>Tetrabaenaceae</taxon>
        <taxon>Tetrabaena</taxon>
    </lineage>
</organism>
<keyword evidence="3" id="KW-1185">Reference proteome</keyword>
<keyword evidence="1" id="KW-0812">Transmembrane</keyword>
<name>A0A2J8AGY1_9CHLO</name>
<proteinExistence type="predicted"/>
<comment type="caution">
    <text evidence="2">The sequence shown here is derived from an EMBL/GenBank/DDBJ whole genome shotgun (WGS) entry which is preliminary data.</text>
</comment>
<keyword evidence="1" id="KW-1133">Transmembrane helix</keyword>
<accession>A0A2J8AGY1</accession>
<dbReference type="OrthoDB" id="10359098at2759"/>
<reference evidence="2 3" key="1">
    <citation type="journal article" date="2017" name="Mol. Biol. Evol.">
        <title>The 4-celled Tetrabaena socialis nuclear genome reveals the essential components for genetic control of cell number at the origin of multicellularity in the volvocine lineage.</title>
        <authorList>
            <person name="Featherston J."/>
            <person name="Arakaki Y."/>
            <person name="Hanschen E.R."/>
            <person name="Ferris P.J."/>
            <person name="Michod R.E."/>
            <person name="Olson B.J.S.C."/>
            <person name="Nozaki H."/>
            <person name="Durand P.M."/>
        </authorList>
    </citation>
    <scope>NUCLEOTIDE SEQUENCE [LARGE SCALE GENOMIC DNA]</scope>
    <source>
        <strain evidence="2 3">NIES-571</strain>
    </source>
</reference>
<gene>
    <name evidence="2" type="ORF">TSOC_001354</name>
</gene>
<feature type="transmembrane region" description="Helical" evidence="1">
    <location>
        <begin position="114"/>
        <end position="133"/>
    </location>
</feature>
<protein>
    <submittedName>
        <fullName evidence="2">Uncharacterized protein</fullName>
    </submittedName>
</protein>
<evidence type="ECO:0000256" key="1">
    <source>
        <dbReference type="SAM" id="Phobius"/>
    </source>
</evidence>
<evidence type="ECO:0000313" key="3">
    <source>
        <dbReference type="Proteomes" id="UP000236333"/>
    </source>
</evidence>
<dbReference type="Proteomes" id="UP000236333">
    <property type="component" value="Unassembled WGS sequence"/>
</dbReference>
<sequence>MACLHTTPSMRTFLRPCDARIRGGRSVWPRHAKGGQAHLPSRLSPPARALPFDLDTFHLDTAALASIDTAQIVAVLKGPSLAELMPYGRAAWSVAGAAWYSLVSPFALFGDDKWSMNLLFYASVLLMAYNLVLKSPKQ</sequence>
<keyword evidence="1" id="KW-0472">Membrane</keyword>
<feature type="transmembrane region" description="Helical" evidence="1">
    <location>
        <begin position="90"/>
        <end position="108"/>
    </location>
</feature>
<evidence type="ECO:0000313" key="2">
    <source>
        <dbReference type="EMBL" id="PNH11778.1"/>
    </source>
</evidence>
<dbReference type="EMBL" id="PGGS01000022">
    <property type="protein sequence ID" value="PNH11778.1"/>
    <property type="molecule type" value="Genomic_DNA"/>
</dbReference>